<feature type="domain" description="YdhG-like" evidence="1">
    <location>
        <begin position="15"/>
        <end position="110"/>
    </location>
</feature>
<dbReference type="EMBL" id="JAAABI010000006">
    <property type="protein sequence ID" value="NAY93081.1"/>
    <property type="molecule type" value="Genomic_DNA"/>
</dbReference>
<sequence length="123" mass="14390">MNPAEEYILRQPEPKRSILLHLKAIVEAVVPEAAMKYKWGIPCFYVDKFPICYFNAPSKKDYVDIAFWTSAHLTKYIELMVTEKRKVVKSLRYASLEEIDDTILVEVLAEVYAHRGKGFYKRD</sequence>
<protein>
    <submittedName>
        <fullName evidence="2">DUF1801 domain-containing protein</fullName>
    </submittedName>
</protein>
<evidence type="ECO:0000313" key="2">
    <source>
        <dbReference type="EMBL" id="NAY93081.1"/>
    </source>
</evidence>
<reference evidence="2" key="1">
    <citation type="submission" date="2020-01" db="EMBL/GenBank/DDBJ databases">
        <title>Muricauda ochracea sp. nov., isolated from a tidal flat of Garorim bay in Korea.</title>
        <authorList>
            <person name="Kim D."/>
            <person name="Yoo Y."/>
            <person name="Kim J.-J."/>
        </authorList>
    </citation>
    <scope>NUCLEOTIDE SEQUENCE</scope>
    <source>
        <strain evidence="2">JGD-17</strain>
    </source>
</reference>
<evidence type="ECO:0000313" key="3">
    <source>
        <dbReference type="Proteomes" id="UP000667650"/>
    </source>
</evidence>
<dbReference type="Pfam" id="PF08818">
    <property type="entry name" value="DUF1801"/>
    <property type="match status" value="1"/>
</dbReference>
<dbReference type="Proteomes" id="UP000667650">
    <property type="component" value="Unassembled WGS sequence"/>
</dbReference>
<evidence type="ECO:0000259" key="1">
    <source>
        <dbReference type="Pfam" id="PF08818"/>
    </source>
</evidence>
<proteinExistence type="predicted"/>
<dbReference type="AlphaFoldDB" id="A0A964TF24"/>
<name>A0A964TF24_9FLAO</name>
<gene>
    <name evidence="2" type="ORF">GTQ34_14250</name>
</gene>
<dbReference type="SUPFAM" id="SSF159888">
    <property type="entry name" value="YdhG-like"/>
    <property type="match status" value="1"/>
</dbReference>
<dbReference type="InterPro" id="IPR014922">
    <property type="entry name" value="YdhG-like"/>
</dbReference>
<accession>A0A964TF24</accession>
<dbReference type="Gene3D" id="3.90.1150.200">
    <property type="match status" value="1"/>
</dbReference>
<keyword evidence="3" id="KW-1185">Reference proteome</keyword>
<dbReference type="RefSeq" id="WP_166524494.1">
    <property type="nucleotide sequence ID" value="NZ_JAAABI010000006.1"/>
</dbReference>
<organism evidence="2 3">
    <name type="scientific">Flagellimonas ochracea</name>
    <dbReference type="NCBI Taxonomy" id="2696472"/>
    <lineage>
        <taxon>Bacteria</taxon>
        <taxon>Pseudomonadati</taxon>
        <taxon>Bacteroidota</taxon>
        <taxon>Flavobacteriia</taxon>
        <taxon>Flavobacteriales</taxon>
        <taxon>Flavobacteriaceae</taxon>
        <taxon>Flagellimonas</taxon>
    </lineage>
</organism>
<comment type="caution">
    <text evidence="2">The sequence shown here is derived from an EMBL/GenBank/DDBJ whole genome shotgun (WGS) entry which is preliminary data.</text>
</comment>